<keyword evidence="4" id="KW-0175">Coiled coil</keyword>
<feature type="repeat" description="WD" evidence="3">
    <location>
        <begin position="265"/>
        <end position="306"/>
    </location>
</feature>
<dbReference type="GO" id="GO:0000045">
    <property type="term" value="P:autophagosome assembly"/>
    <property type="evidence" value="ECO:0007669"/>
    <property type="project" value="InterPro"/>
</dbReference>
<dbReference type="InterPro" id="IPR045160">
    <property type="entry name" value="ATG16"/>
</dbReference>
<evidence type="ECO:0000256" key="1">
    <source>
        <dbReference type="ARBA" id="ARBA00022574"/>
    </source>
</evidence>
<dbReference type="PROSITE" id="PS00678">
    <property type="entry name" value="WD_REPEATS_1"/>
    <property type="match status" value="2"/>
</dbReference>
<dbReference type="EMBL" id="JADCNL010000140">
    <property type="protein sequence ID" value="KAG0450032.1"/>
    <property type="molecule type" value="Genomic_DNA"/>
</dbReference>
<feature type="domain" description="Autophagy-related protein 16" evidence="6">
    <location>
        <begin position="88"/>
        <end position="211"/>
    </location>
</feature>
<dbReference type="SMART" id="SM00320">
    <property type="entry name" value="WD40"/>
    <property type="match status" value="7"/>
</dbReference>
<dbReference type="InterPro" id="IPR001680">
    <property type="entry name" value="WD40_rpt"/>
</dbReference>
<evidence type="ECO:0000256" key="3">
    <source>
        <dbReference type="PROSITE-ProRule" id="PRU00221"/>
    </source>
</evidence>
<dbReference type="Gene3D" id="2.130.10.10">
    <property type="entry name" value="YVTN repeat-like/Quinoprotein amine dehydrogenase"/>
    <property type="match status" value="3"/>
</dbReference>
<sequence length="553" mass="60830">MQGVNDMIIPGTTRLSPANSVPQPNLCLRRCHQPLRLRHRTPARTTDEIGREAIRRAMKALRKRHLLEEGAHAPAIAALSRPFAAQGLEWKEKAEKLEFELQQCYRAQSRLSEQLVVEVAECRSSKALVQEKESLITSLQSEVTQAREENSQLKECLDEKTEALVLVLTENHSLQSQMKDVMQKLNDAQAENKNLIDRWMLEKMKDAEKLNEVNALYEEMMQQLKVSSIEQLARQKADGVVRQREAGYCDDIPDSAIPSACKHVLHAHDGGCGSISFEHSSNNLISGGHDRAVKIWDANTGTLRQTLRGSVSSILDLAVTHDNKFVIGASGSNHLFVWESSSARIRHSLTGHADKVCGVDAGRHSARHVVSAAYDHTIKLWDLQKGYCVNTIISISNCNAVAYGLDGLTIWSGHVDGNLRLWDGRSGKLLSEVAAHSQSVTSVAISRSGNMVLTSGRDNVHNLFDVRTLEICGAFRGNGNRVASNWSRSCISGDERFVAAGSADGSVYVWPTAKTEPAIVLEGHDSPVLCCAWNAFGRTLASSDKNGTICIWG</sequence>
<proteinExistence type="predicted"/>
<dbReference type="PANTHER" id="PTHR19878">
    <property type="entry name" value="AUTOPHAGY PROTEIN 16-LIKE"/>
    <property type="match status" value="1"/>
</dbReference>
<dbReference type="PANTHER" id="PTHR19878:SF8">
    <property type="entry name" value="AUTOPHAGY-RELATED 16, ISOFORM F"/>
    <property type="match status" value="1"/>
</dbReference>
<dbReference type="AlphaFoldDB" id="A0A835PE62"/>
<dbReference type="InterPro" id="IPR015943">
    <property type="entry name" value="WD40/YVTN_repeat-like_dom_sf"/>
</dbReference>
<keyword evidence="8" id="KW-1185">Reference proteome</keyword>
<keyword evidence="2" id="KW-0677">Repeat</keyword>
<dbReference type="CDD" id="cd00200">
    <property type="entry name" value="WD40"/>
    <property type="match status" value="1"/>
</dbReference>
<dbReference type="InterPro" id="IPR013923">
    <property type="entry name" value="Autophagy-rel_prot_16_dom"/>
</dbReference>
<reference evidence="7 8" key="1">
    <citation type="journal article" date="2020" name="Nat. Food">
        <title>A phased Vanilla planifolia genome enables genetic improvement of flavour and production.</title>
        <authorList>
            <person name="Hasing T."/>
            <person name="Tang H."/>
            <person name="Brym M."/>
            <person name="Khazi F."/>
            <person name="Huang T."/>
            <person name="Chambers A.H."/>
        </authorList>
    </citation>
    <scope>NUCLEOTIDE SEQUENCE [LARGE SCALE GENOMIC DNA]</scope>
    <source>
        <tissue evidence="7">Leaf</tissue>
    </source>
</reference>
<dbReference type="PROSITE" id="PS50082">
    <property type="entry name" value="WD_REPEATS_2"/>
    <property type="match status" value="5"/>
</dbReference>
<dbReference type="SUPFAM" id="SSF50978">
    <property type="entry name" value="WD40 repeat-like"/>
    <property type="match status" value="1"/>
</dbReference>
<dbReference type="Gene3D" id="1.20.5.170">
    <property type="match status" value="1"/>
</dbReference>
<dbReference type="CDD" id="cd22887">
    <property type="entry name" value="Atg16_CCD"/>
    <property type="match status" value="1"/>
</dbReference>
<evidence type="ECO:0000256" key="5">
    <source>
        <dbReference type="SAM" id="MobiDB-lite"/>
    </source>
</evidence>
<feature type="region of interest" description="Disordered" evidence="5">
    <location>
        <begin position="1"/>
        <end position="21"/>
    </location>
</feature>
<feature type="coiled-coil region" evidence="4">
    <location>
        <begin position="129"/>
        <end position="227"/>
    </location>
</feature>
<evidence type="ECO:0000313" key="8">
    <source>
        <dbReference type="Proteomes" id="UP000636800"/>
    </source>
</evidence>
<dbReference type="Proteomes" id="UP000636800">
    <property type="component" value="Unassembled WGS sequence"/>
</dbReference>
<dbReference type="InterPro" id="IPR020472">
    <property type="entry name" value="WD40_PAC1"/>
</dbReference>
<feature type="repeat" description="WD" evidence="3">
    <location>
        <begin position="521"/>
        <end position="553"/>
    </location>
</feature>
<dbReference type="Pfam" id="PF08614">
    <property type="entry name" value="ATG16"/>
    <property type="match status" value="1"/>
</dbReference>
<comment type="caution">
    <text evidence="7">The sequence shown here is derived from an EMBL/GenBank/DDBJ whole genome shotgun (WGS) entry which is preliminary data.</text>
</comment>
<dbReference type="InterPro" id="IPR036322">
    <property type="entry name" value="WD40_repeat_dom_sf"/>
</dbReference>
<evidence type="ECO:0000256" key="4">
    <source>
        <dbReference type="SAM" id="Coils"/>
    </source>
</evidence>
<dbReference type="FunFam" id="2.130.10.10:FF:000809">
    <property type="entry name" value="Autophagy-related protein 16"/>
    <property type="match status" value="1"/>
</dbReference>
<feature type="repeat" description="WD" evidence="3">
    <location>
        <begin position="400"/>
        <end position="432"/>
    </location>
</feature>
<gene>
    <name evidence="7" type="ORF">HPP92_027101</name>
</gene>
<organism evidence="7 8">
    <name type="scientific">Vanilla planifolia</name>
    <name type="common">Vanilla</name>
    <dbReference type="NCBI Taxonomy" id="51239"/>
    <lineage>
        <taxon>Eukaryota</taxon>
        <taxon>Viridiplantae</taxon>
        <taxon>Streptophyta</taxon>
        <taxon>Embryophyta</taxon>
        <taxon>Tracheophyta</taxon>
        <taxon>Spermatophyta</taxon>
        <taxon>Magnoliopsida</taxon>
        <taxon>Liliopsida</taxon>
        <taxon>Asparagales</taxon>
        <taxon>Orchidaceae</taxon>
        <taxon>Vanilloideae</taxon>
        <taxon>Vanilleae</taxon>
        <taxon>Vanilla</taxon>
    </lineage>
</organism>
<dbReference type="Pfam" id="PF00400">
    <property type="entry name" value="WD40"/>
    <property type="match status" value="6"/>
</dbReference>
<feature type="repeat" description="WD" evidence="3">
    <location>
        <begin position="349"/>
        <end position="391"/>
    </location>
</feature>
<evidence type="ECO:0000313" key="7">
    <source>
        <dbReference type="EMBL" id="KAG0450032.1"/>
    </source>
</evidence>
<name>A0A835PE62_VANPL</name>
<dbReference type="PROSITE" id="PS50294">
    <property type="entry name" value="WD_REPEATS_REGION"/>
    <property type="match status" value="3"/>
</dbReference>
<evidence type="ECO:0000259" key="6">
    <source>
        <dbReference type="Pfam" id="PF08614"/>
    </source>
</evidence>
<keyword evidence="1 3" id="KW-0853">WD repeat</keyword>
<dbReference type="PRINTS" id="PR00320">
    <property type="entry name" value="GPROTEINBRPT"/>
</dbReference>
<protein>
    <recommendedName>
        <fullName evidence="6">Autophagy-related protein 16 domain-containing protein</fullName>
    </recommendedName>
</protein>
<evidence type="ECO:0000256" key="2">
    <source>
        <dbReference type="ARBA" id="ARBA00022737"/>
    </source>
</evidence>
<feature type="repeat" description="WD" evidence="3">
    <location>
        <begin position="433"/>
        <end position="468"/>
    </location>
</feature>
<dbReference type="InterPro" id="IPR019775">
    <property type="entry name" value="WD40_repeat_CS"/>
</dbReference>
<accession>A0A835PE62</accession>